<proteinExistence type="predicted"/>
<protein>
    <recommendedName>
        <fullName evidence="2">RNase H type-1 domain-containing protein</fullName>
    </recommendedName>
</protein>
<dbReference type="SUPFAM" id="SSF53098">
    <property type="entry name" value="Ribonuclease H-like"/>
    <property type="match status" value="1"/>
</dbReference>
<dbReference type="Gene3D" id="3.10.10.10">
    <property type="entry name" value="HIV Type 1 Reverse Transcriptase, subunit A, domain 1"/>
    <property type="match status" value="1"/>
</dbReference>
<dbReference type="AlphaFoldDB" id="A0A2N9EKB8"/>
<dbReference type="InterPro" id="IPR043128">
    <property type="entry name" value="Rev_trsase/Diguanyl_cyclase"/>
</dbReference>
<reference evidence="3" key="1">
    <citation type="submission" date="2018-02" db="EMBL/GenBank/DDBJ databases">
        <authorList>
            <person name="Cohen D.B."/>
            <person name="Kent A.D."/>
        </authorList>
    </citation>
    <scope>NUCLEOTIDE SEQUENCE</scope>
</reference>
<sequence>MKKKVRMEEIKGEEVRVGGQGATGQNPPRWQDSHIKKEGGRKQLESPPPNFTLSFFERNKESASARKVFPLELRDVRRQGRPYWTLGPMSLRWFNRLQHSSIHSWDELAEAFVSWFITNSRKPKEFDSLMSMRMKDSESLKSYSSRYWEVYNEVDGGTENMAIKTFKQGLDPKSELRHSLSKRPARSMRDLMSWIEGPMAAHNTKPAAQVIEMIHTSRPNGQSYDRLRSDLKKAQHLREVFQVAEGSVVSKKPRIDFPNSEQQIFFSDEDLRDVQTTHNDPLVVKLRIRDSDVKQVLIDQGNCSEIMYPDLFHGFGLKQSDLQPYDAPLVGFSRESIWPMGRITMIVHTRPISLDTEFLKTRQSAPVHAEAVQKEVERLLQAGAIRELHYPTWLSNTVVVKKENGKWRVCVDFTSLNQACPKDPFPLPKIDQLVDATTEHDRMSFLDAFQGYHQIALSPEDREKTAFITPLGIYCYKIGKTMEIYIDNMVVKSKSSQNHLDDLKETFRILRLHKLRLNASKCVFRISSGKFLGFMVSHRGIEVNPDQIKVIQELKASQTHKEVQRLTGMTAALNRFISRSADRCQPFFQLLKKGTTFKWDDNCISAFEDLKRYLSSPLLLSNPVPGEPLFLYLAVSEQVVSAILILIKDTVQCLVYYTSKTMTEAETRYLPLEKVGLALITAAKKLSQYFQAHTIYVVTQYPLQAMFQKSDFIGRIWKWGAKIGALDVKYLPRNTIKGQILADFVAEFTPNSEQKDLSEITFQENSPEDSGWWKIYVDGASNAKGSGTGVVIITPDETVIEQSIRLDFKVSNNEAEYEAVLAGLNSAKTLGAKHLIIYCDSLLVASQINGEYIA</sequence>
<feature type="compositionally biased region" description="Basic and acidic residues" evidence="1">
    <location>
        <begin position="31"/>
        <end position="44"/>
    </location>
</feature>
<accession>A0A2N9EKB8</accession>
<dbReference type="GO" id="GO:0004523">
    <property type="term" value="F:RNA-DNA hybrid ribonuclease activity"/>
    <property type="evidence" value="ECO:0007669"/>
    <property type="project" value="InterPro"/>
</dbReference>
<name>A0A2N9EKB8_FAGSY</name>
<dbReference type="Pfam" id="PF17919">
    <property type="entry name" value="RT_RNaseH_2"/>
    <property type="match status" value="1"/>
</dbReference>
<feature type="compositionally biased region" description="Basic and acidic residues" evidence="1">
    <location>
        <begin position="1"/>
        <end position="16"/>
    </location>
</feature>
<dbReference type="Pfam" id="PF13456">
    <property type="entry name" value="RVT_3"/>
    <property type="match status" value="1"/>
</dbReference>
<dbReference type="GO" id="GO:0003676">
    <property type="term" value="F:nucleic acid binding"/>
    <property type="evidence" value="ECO:0007669"/>
    <property type="project" value="InterPro"/>
</dbReference>
<dbReference type="InterPro" id="IPR012337">
    <property type="entry name" value="RNaseH-like_sf"/>
</dbReference>
<dbReference type="EMBL" id="OIVN01000149">
    <property type="protein sequence ID" value="SPC75242.1"/>
    <property type="molecule type" value="Genomic_DNA"/>
</dbReference>
<dbReference type="InterPro" id="IPR005162">
    <property type="entry name" value="Retrotrans_gag_dom"/>
</dbReference>
<dbReference type="Gene3D" id="3.30.70.270">
    <property type="match status" value="3"/>
</dbReference>
<dbReference type="SUPFAM" id="SSF56672">
    <property type="entry name" value="DNA/RNA polymerases"/>
    <property type="match status" value="1"/>
</dbReference>
<dbReference type="PANTHER" id="PTHR48475">
    <property type="entry name" value="RIBONUCLEASE H"/>
    <property type="match status" value="1"/>
</dbReference>
<feature type="region of interest" description="Disordered" evidence="1">
    <location>
        <begin position="1"/>
        <end position="49"/>
    </location>
</feature>
<dbReference type="InterPro" id="IPR036397">
    <property type="entry name" value="RNaseH_sf"/>
</dbReference>
<dbReference type="PANTHER" id="PTHR48475:SF1">
    <property type="entry name" value="RNASE H TYPE-1 DOMAIN-CONTAINING PROTEIN"/>
    <property type="match status" value="1"/>
</dbReference>
<dbReference type="InterPro" id="IPR000477">
    <property type="entry name" value="RT_dom"/>
</dbReference>
<dbReference type="CDD" id="cd09279">
    <property type="entry name" value="RNase_HI_like"/>
    <property type="match status" value="1"/>
</dbReference>
<evidence type="ECO:0000313" key="3">
    <source>
        <dbReference type="EMBL" id="SPC75242.1"/>
    </source>
</evidence>
<dbReference type="Pfam" id="PF03732">
    <property type="entry name" value="Retrotrans_gag"/>
    <property type="match status" value="1"/>
</dbReference>
<dbReference type="InterPro" id="IPR043502">
    <property type="entry name" value="DNA/RNA_pol_sf"/>
</dbReference>
<gene>
    <name evidence="3" type="ORF">FSB_LOCUS3124</name>
</gene>
<dbReference type="InterPro" id="IPR002156">
    <property type="entry name" value="RNaseH_domain"/>
</dbReference>
<dbReference type="CDD" id="cd01647">
    <property type="entry name" value="RT_LTR"/>
    <property type="match status" value="1"/>
</dbReference>
<evidence type="ECO:0000256" key="1">
    <source>
        <dbReference type="SAM" id="MobiDB-lite"/>
    </source>
</evidence>
<dbReference type="Pfam" id="PF00078">
    <property type="entry name" value="RVT_1"/>
    <property type="match status" value="1"/>
</dbReference>
<organism evidence="3">
    <name type="scientific">Fagus sylvatica</name>
    <name type="common">Beechnut</name>
    <dbReference type="NCBI Taxonomy" id="28930"/>
    <lineage>
        <taxon>Eukaryota</taxon>
        <taxon>Viridiplantae</taxon>
        <taxon>Streptophyta</taxon>
        <taxon>Embryophyta</taxon>
        <taxon>Tracheophyta</taxon>
        <taxon>Spermatophyta</taxon>
        <taxon>Magnoliopsida</taxon>
        <taxon>eudicotyledons</taxon>
        <taxon>Gunneridae</taxon>
        <taxon>Pentapetalae</taxon>
        <taxon>rosids</taxon>
        <taxon>fabids</taxon>
        <taxon>Fagales</taxon>
        <taxon>Fagaceae</taxon>
        <taxon>Fagus</taxon>
    </lineage>
</organism>
<dbReference type="InterPro" id="IPR041577">
    <property type="entry name" value="RT_RNaseH_2"/>
</dbReference>
<dbReference type="PROSITE" id="PS50879">
    <property type="entry name" value="RNASE_H_1"/>
    <property type="match status" value="1"/>
</dbReference>
<evidence type="ECO:0000259" key="2">
    <source>
        <dbReference type="PROSITE" id="PS50879"/>
    </source>
</evidence>
<feature type="domain" description="RNase H type-1" evidence="2">
    <location>
        <begin position="769"/>
        <end position="854"/>
    </location>
</feature>
<dbReference type="Gene3D" id="3.30.420.10">
    <property type="entry name" value="Ribonuclease H-like superfamily/Ribonuclease H"/>
    <property type="match status" value="1"/>
</dbReference>